<gene>
    <name evidence="2" type="ORF">ACFO60_33095</name>
</gene>
<reference evidence="3" key="1">
    <citation type="journal article" date="2019" name="Int. J. Syst. Evol. Microbiol.">
        <title>The Global Catalogue of Microorganisms (GCM) 10K type strain sequencing project: providing services to taxonomists for standard genome sequencing and annotation.</title>
        <authorList>
            <consortium name="The Broad Institute Genomics Platform"/>
            <consortium name="The Broad Institute Genome Sequencing Center for Infectious Disease"/>
            <person name="Wu L."/>
            <person name="Ma J."/>
        </authorList>
    </citation>
    <scope>NUCLEOTIDE SEQUENCE [LARGE SCALE GENOMIC DNA]</scope>
    <source>
        <strain evidence="3">CGMCC 4.7132</strain>
    </source>
</reference>
<dbReference type="EMBL" id="JBHSFP010000033">
    <property type="protein sequence ID" value="MFC4535627.1"/>
    <property type="molecule type" value="Genomic_DNA"/>
</dbReference>
<feature type="chain" id="PRO_5047500256" description="DUF4829 domain-containing protein" evidence="1">
    <location>
        <begin position="23"/>
        <end position="155"/>
    </location>
</feature>
<evidence type="ECO:0000313" key="2">
    <source>
        <dbReference type="EMBL" id="MFC4535627.1"/>
    </source>
</evidence>
<evidence type="ECO:0000256" key="1">
    <source>
        <dbReference type="SAM" id="SignalP"/>
    </source>
</evidence>
<evidence type="ECO:0008006" key="4">
    <source>
        <dbReference type="Google" id="ProtNLM"/>
    </source>
</evidence>
<feature type="signal peptide" evidence="1">
    <location>
        <begin position="1"/>
        <end position="22"/>
    </location>
</feature>
<dbReference type="RefSeq" id="WP_380848540.1">
    <property type="nucleotide sequence ID" value="NZ_JBHSFP010000033.1"/>
</dbReference>
<sequence length="155" mass="16904">MNRTLASICVALVFGAMLTLPAGCSSCRLPAGPPITVPPVNATPEAVVKAYLAAVIARDTKAARTLTTPKYWEVTASSPDGGLNNWITIQDVDTGAPIPDTYEAESYRQVNRVYVDFTLRQCEEMTWQNGRIVWSYLLVRNADAERWRIASGGLG</sequence>
<evidence type="ECO:0000313" key="3">
    <source>
        <dbReference type="Proteomes" id="UP001596004"/>
    </source>
</evidence>
<keyword evidence="3" id="KW-1185">Reference proteome</keyword>
<organism evidence="2 3">
    <name type="scientific">Sphaerisporangium dianthi</name>
    <dbReference type="NCBI Taxonomy" id="1436120"/>
    <lineage>
        <taxon>Bacteria</taxon>
        <taxon>Bacillati</taxon>
        <taxon>Actinomycetota</taxon>
        <taxon>Actinomycetes</taxon>
        <taxon>Streptosporangiales</taxon>
        <taxon>Streptosporangiaceae</taxon>
        <taxon>Sphaerisporangium</taxon>
    </lineage>
</organism>
<accession>A0ABV9CS65</accession>
<name>A0ABV9CS65_9ACTN</name>
<proteinExistence type="predicted"/>
<protein>
    <recommendedName>
        <fullName evidence="4">DUF4829 domain-containing protein</fullName>
    </recommendedName>
</protein>
<comment type="caution">
    <text evidence="2">The sequence shown here is derived from an EMBL/GenBank/DDBJ whole genome shotgun (WGS) entry which is preliminary data.</text>
</comment>
<dbReference type="Proteomes" id="UP001596004">
    <property type="component" value="Unassembled WGS sequence"/>
</dbReference>
<keyword evidence="1" id="KW-0732">Signal</keyword>